<organism evidence="1 2">
    <name type="scientific">Macrostomum lignano</name>
    <dbReference type="NCBI Taxonomy" id="282301"/>
    <lineage>
        <taxon>Eukaryota</taxon>
        <taxon>Metazoa</taxon>
        <taxon>Spiralia</taxon>
        <taxon>Lophotrochozoa</taxon>
        <taxon>Platyhelminthes</taxon>
        <taxon>Rhabditophora</taxon>
        <taxon>Macrostomorpha</taxon>
        <taxon>Macrostomida</taxon>
        <taxon>Macrostomidae</taxon>
        <taxon>Macrostomum</taxon>
    </lineage>
</organism>
<reference evidence="2" key="1">
    <citation type="submission" date="2016-11" db="UniProtKB">
        <authorList>
            <consortium name="WormBaseParasite"/>
        </authorList>
    </citation>
    <scope>IDENTIFICATION</scope>
</reference>
<evidence type="ECO:0000313" key="2">
    <source>
        <dbReference type="WBParaSite" id="maker-unitig_11106-snap-gene-0.2-mRNA-1"/>
    </source>
</evidence>
<protein>
    <submittedName>
        <fullName evidence="2">DUF3453 domain-containing protein</fullName>
    </submittedName>
</protein>
<dbReference type="WBParaSite" id="maker-unitig_11106-snap-gene-0.2-mRNA-1">
    <property type="protein sequence ID" value="maker-unitig_11106-snap-gene-0.2-mRNA-1"/>
    <property type="gene ID" value="maker-unitig_11106-snap-gene-0.2"/>
</dbReference>
<name>A0A1I8F2F1_9PLAT</name>
<sequence>LPFPSSIGSQSEFAFNWGIPTAEPELVADPGGATKAPSDSVDAATVSLARLTVDALLRLSDAPLLPYDCESLARVATACHNWAAGRLRLAVAARRCANFSDALRNFAARMSNSRLDTGVSELNEQLGLLSRSFQDDGGGGNLLMGSGPTGVSRCFPQLSQALTAGRRFATKSAAAKLITAFRQATAVLNGGLGGGRRGEERGTELRAKVLLIEFNFDSSTDSDSELRKFEAPIAKPLKRSQL</sequence>
<keyword evidence="1" id="KW-1185">Reference proteome</keyword>
<dbReference type="AlphaFoldDB" id="A0A1I8F2F1"/>
<evidence type="ECO:0000313" key="1">
    <source>
        <dbReference type="Proteomes" id="UP000095280"/>
    </source>
</evidence>
<dbReference type="Proteomes" id="UP000095280">
    <property type="component" value="Unplaced"/>
</dbReference>
<accession>A0A1I8F2F1</accession>
<proteinExistence type="predicted"/>